<proteinExistence type="predicted"/>
<evidence type="ECO:0000313" key="3">
    <source>
        <dbReference type="Proteomes" id="UP001634007"/>
    </source>
</evidence>
<dbReference type="Proteomes" id="UP001634007">
    <property type="component" value="Unassembled WGS sequence"/>
</dbReference>
<feature type="compositionally biased region" description="Low complexity" evidence="1">
    <location>
        <begin position="13"/>
        <end position="23"/>
    </location>
</feature>
<dbReference type="EMBL" id="JBJKBG010000009">
    <property type="protein sequence ID" value="KAL3723123.1"/>
    <property type="molecule type" value="Genomic_DNA"/>
</dbReference>
<gene>
    <name evidence="2" type="ORF">ACJRO7_035321</name>
</gene>
<dbReference type="PANTHER" id="PTHR33264">
    <property type="entry name" value="EXPRESSED PROTEIN"/>
    <property type="match status" value="1"/>
</dbReference>
<keyword evidence="3" id="KW-1185">Reference proteome</keyword>
<feature type="compositionally biased region" description="Basic and acidic residues" evidence="1">
    <location>
        <begin position="1"/>
        <end position="12"/>
    </location>
</feature>
<protein>
    <submittedName>
        <fullName evidence="2">Uncharacterized protein</fullName>
    </submittedName>
</protein>
<evidence type="ECO:0000313" key="2">
    <source>
        <dbReference type="EMBL" id="KAL3723123.1"/>
    </source>
</evidence>
<evidence type="ECO:0000256" key="1">
    <source>
        <dbReference type="SAM" id="MobiDB-lite"/>
    </source>
</evidence>
<accession>A0ABD3J925</accession>
<dbReference type="PANTHER" id="PTHR33264:SF6">
    <property type="entry name" value="OS01G0638800 PROTEIN"/>
    <property type="match status" value="1"/>
</dbReference>
<comment type="caution">
    <text evidence="2">The sequence shown here is derived from an EMBL/GenBank/DDBJ whole genome shotgun (WGS) entry which is preliminary data.</text>
</comment>
<sequence>MEDRRRQRDAPGDRAGAAAAARKSGCCSRRSRFADDEGEGGGGGSAGGDPIECSGERCRSCTAGVVADCVAVCCCCPCAVVNLLALALVRVPYMVGRRCLARRKGAAAKAKKKRKCGRAAGGGGGSSERERIAEEGMRESVYGFGFEEGFGDEVEAGRSAWLDLDLYEVGHLSFGRVSFTGDQFQSKGSCS</sequence>
<organism evidence="2 3">
    <name type="scientific">Eucalyptus globulus</name>
    <name type="common">Tasmanian blue gum</name>
    <dbReference type="NCBI Taxonomy" id="34317"/>
    <lineage>
        <taxon>Eukaryota</taxon>
        <taxon>Viridiplantae</taxon>
        <taxon>Streptophyta</taxon>
        <taxon>Embryophyta</taxon>
        <taxon>Tracheophyta</taxon>
        <taxon>Spermatophyta</taxon>
        <taxon>Magnoliopsida</taxon>
        <taxon>eudicotyledons</taxon>
        <taxon>Gunneridae</taxon>
        <taxon>Pentapetalae</taxon>
        <taxon>rosids</taxon>
        <taxon>malvids</taxon>
        <taxon>Myrtales</taxon>
        <taxon>Myrtaceae</taxon>
        <taxon>Myrtoideae</taxon>
        <taxon>Eucalypteae</taxon>
        <taxon>Eucalyptus</taxon>
    </lineage>
</organism>
<feature type="region of interest" description="Disordered" evidence="1">
    <location>
        <begin position="1"/>
        <end position="23"/>
    </location>
</feature>
<feature type="region of interest" description="Disordered" evidence="1">
    <location>
        <begin position="28"/>
        <end position="47"/>
    </location>
</feature>
<reference evidence="2 3" key="1">
    <citation type="submission" date="2024-11" db="EMBL/GenBank/DDBJ databases">
        <title>Chromosome-level genome assembly of Eucalyptus globulus Labill. provides insights into its genome evolution.</title>
        <authorList>
            <person name="Li X."/>
        </authorList>
    </citation>
    <scope>NUCLEOTIDE SEQUENCE [LARGE SCALE GENOMIC DNA]</scope>
    <source>
        <strain evidence="2">CL2024</strain>
        <tissue evidence="2">Fresh tender leaves</tissue>
    </source>
</reference>
<name>A0ABD3J925_EUCGL</name>
<dbReference type="AlphaFoldDB" id="A0ABD3J925"/>